<proteinExistence type="predicted"/>
<protein>
    <submittedName>
        <fullName evidence="2">Uncharacterized protein</fullName>
    </submittedName>
</protein>
<keyword evidence="3" id="KW-1185">Reference proteome</keyword>
<gene>
    <name evidence="2" type="ORF">OE88DRAFT_1659283</name>
</gene>
<feature type="region of interest" description="Disordered" evidence="1">
    <location>
        <begin position="26"/>
        <end position="130"/>
    </location>
</feature>
<dbReference type="Proteomes" id="UP000305948">
    <property type="component" value="Unassembled WGS sequence"/>
</dbReference>
<reference evidence="2 3" key="1">
    <citation type="journal article" date="2019" name="Nat. Ecol. Evol.">
        <title>Megaphylogeny resolves global patterns of mushroom evolution.</title>
        <authorList>
            <person name="Varga T."/>
            <person name="Krizsan K."/>
            <person name="Foldi C."/>
            <person name="Dima B."/>
            <person name="Sanchez-Garcia M."/>
            <person name="Sanchez-Ramirez S."/>
            <person name="Szollosi G.J."/>
            <person name="Szarkandi J.G."/>
            <person name="Papp V."/>
            <person name="Albert L."/>
            <person name="Andreopoulos W."/>
            <person name="Angelini C."/>
            <person name="Antonin V."/>
            <person name="Barry K.W."/>
            <person name="Bougher N.L."/>
            <person name="Buchanan P."/>
            <person name="Buyck B."/>
            <person name="Bense V."/>
            <person name="Catcheside P."/>
            <person name="Chovatia M."/>
            <person name="Cooper J."/>
            <person name="Damon W."/>
            <person name="Desjardin D."/>
            <person name="Finy P."/>
            <person name="Geml J."/>
            <person name="Haridas S."/>
            <person name="Hughes K."/>
            <person name="Justo A."/>
            <person name="Karasinski D."/>
            <person name="Kautmanova I."/>
            <person name="Kiss B."/>
            <person name="Kocsube S."/>
            <person name="Kotiranta H."/>
            <person name="LaButti K.M."/>
            <person name="Lechner B.E."/>
            <person name="Liimatainen K."/>
            <person name="Lipzen A."/>
            <person name="Lukacs Z."/>
            <person name="Mihaltcheva S."/>
            <person name="Morgado L.N."/>
            <person name="Niskanen T."/>
            <person name="Noordeloos M.E."/>
            <person name="Ohm R.A."/>
            <person name="Ortiz-Santana B."/>
            <person name="Ovrebo C."/>
            <person name="Racz N."/>
            <person name="Riley R."/>
            <person name="Savchenko A."/>
            <person name="Shiryaev A."/>
            <person name="Soop K."/>
            <person name="Spirin V."/>
            <person name="Szebenyi C."/>
            <person name="Tomsovsky M."/>
            <person name="Tulloss R.E."/>
            <person name="Uehling J."/>
            <person name="Grigoriev I.V."/>
            <person name="Vagvolgyi C."/>
            <person name="Papp T."/>
            <person name="Martin F.M."/>
            <person name="Miettinen O."/>
            <person name="Hibbett D.S."/>
            <person name="Nagy L.G."/>
        </authorList>
    </citation>
    <scope>NUCLEOTIDE SEQUENCE [LARGE SCALE GENOMIC DNA]</scope>
    <source>
        <strain evidence="2 3">OMC1185</strain>
    </source>
</reference>
<sequence>MDQDHEERQRKDVWVDRYDARLLLSSIPTVPSPSPPSPALSASGWSDLPSDAEDTFFLTGPDLDDYHRQKRRRVMDTAREERLRALGDAEGSAKGGNEEEEWGDSDEEPDEPQKDLMRRTAAHLSNSPNPAQLEMRILANHGADKRFAFLRGRWARAWRTVKARVRMEKEGGGKKGSGEAALGGLAGYGESDGDEDAEDKDDTVKVTDEMVAKEGEGVVTEDAMKDDAEVLKAARRAKAKEWAAKRRTAKEAES</sequence>
<feature type="compositionally biased region" description="Basic and acidic residues" evidence="1">
    <location>
        <begin position="74"/>
        <end position="87"/>
    </location>
</feature>
<evidence type="ECO:0000256" key="1">
    <source>
        <dbReference type="SAM" id="MobiDB-lite"/>
    </source>
</evidence>
<feature type="region of interest" description="Disordered" evidence="1">
    <location>
        <begin position="168"/>
        <end position="202"/>
    </location>
</feature>
<accession>A0A5C3NBU7</accession>
<dbReference type="OrthoDB" id="2552978at2759"/>
<dbReference type="AlphaFoldDB" id="A0A5C3NBU7"/>
<feature type="compositionally biased region" description="Acidic residues" evidence="1">
    <location>
        <begin position="98"/>
        <end position="110"/>
    </location>
</feature>
<feature type="compositionally biased region" description="Basic and acidic residues" evidence="1">
    <location>
        <begin position="168"/>
        <end position="177"/>
    </location>
</feature>
<evidence type="ECO:0000313" key="3">
    <source>
        <dbReference type="Proteomes" id="UP000305948"/>
    </source>
</evidence>
<dbReference type="STRING" id="5364.A0A5C3NBU7"/>
<name>A0A5C3NBU7_9AGAM</name>
<evidence type="ECO:0000313" key="2">
    <source>
        <dbReference type="EMBL" id="TFK51341.1"/>
    </source>
</evidence>
<feature type="compositionally biased region" description="Acidic residues" evidence="1">
    <location>
        <begin position="191"/>
        <end position="201"/>
    </location>
</feature>
<dbReference type="EMBL" id="ML213511">
    <property type="protein sequence ID" value="TFK51341.1"/>
    <property type="molecule type" value="Genomic_DNA"/>
</dbReference>
<organism evidence="2 3">
    <name type="scientific">Heliocybe sulcata</name>
    <dbReference type="NCBI Taxonomy" id="5364"/>
    <lineage>
        <taxon>Eukaryota</taxon>
        <taxon>Fungi</taxon>
        <taxon>Dikarya</taxon>
        <taxon>Basidiomycota</taxon>
        <taxon>Agaricomycotina</taxon>
        <taxon>Agaricomycetes</taxon>
        <taxon>Gloeophyllales</taxon>
        <taxon>Gloeophyllaceae</taxon>
        <taxon>Heliocybe</taxon>
    </lineage>
</organism>